<evidence type="ECO:0000313" key="3">
    <source>
        <dbReference type="Proteomes" id="UP000189818"/>
    </source>
</evidence>
<dbReference type="RefSeq" id="WP_079646348.1">
    <property type="nucleotide sequence ID" value="NZ_FUYM01000001.1"/>
</dbReference>
<gene>
    <name evidence="2" type="ORF">SAMN06295920_101400</name>
</gene>
<dbReference type="InterPro" id="IPR006683">
    <property type="entry name" value="Thioestr_dom"/>
</dbReference>
<protein>
    <submittedName>
        <fullName evidence="2">Acyl-coenzyme A thioesterase PaaI, contains HGG motif</fullName>
    </submittedName>
</protein>
<evidence type="ECO:0000259" key="1">
    <source>
        <dbReference type="Pfam" id="PF03061"/>
    </source>
</evidence>
<reference evidence="3" key="1">
    <citation type="submission" date="2017-02" db="EMBL/GenBank/DDBJ databases">
        <authorList>
            <person name="Varghese N."/>
            <person name="Submissions S."/>
        </authorList>
    </citation>
    <scope>NUCLEOTIDE SEQUENCE [LARGE SCALE GENOMIC DNA]</scope>
    <source>
        <strain evidence="3">UM2</strain>
    </source>
</reference>
<dbReference type="GO" id="GO:0016790">
    <property type="term" value="F:thiolester hydrolase activity"/>
    <property type="evidence" value="ECO:0007669"/>
    <property type="project" value="UniProtKB-ARBA"/>
</dbReference>
<dbReference type="InterPro" id="IPR029069">
    <property type="entry name" value="HotDog_dom_sf"/>
</dbReference>
<dbReference type="Gene3D" id="3.10.129.10">
    <property type="entry name" value="Hotdog Thioesterase"/>
    <property type="match status" value="1"/>
</dbReference>
<evidence type="ECO:0000313" key="2">
    <source>
        <dbReference type="EMBL" id="SKB28030.1"/>
    </source>
</evidence>
<dbReference type="Proteomes" id="UP000189818">
    <property type="component" value="Unassembled WGS sequence"/>
</dbReference>
<dbReference type="SUPFAM" id="SSF54637">
    <property type="entry name" value="Thioesterase/thiol ester dehydrase-isomerase"/>
    <property type="match status" value="1"/>
</dbReference>
<dbReference type="AlphaFoldDB" id="A0A1T4ZZ82"/>
<proteinExistence type="predicted"/>
<dbReference type="Pfam" id="PF03061">
    <property type="entry name" value="4HBT"/>
    <property type="match status" value="1"/>
</dbReference>
<dbReference type="EMBL" id="FUYM01000001">
    <property type="protein sequence ID" value="SKB28030.1"/>
    <property type="molecule type" value="Genomic_DNA"/>
</dbReference>
<feature type="domain" description="Thioesterase" evidence="1">
    <location>
        <begin position="37"/>
        <end position="113"/>
    </location>
</feature>
<sequence length="128" mass="13930">MDFDSPYAEVIGAHPNRATGEPILSVSWRPAIEGRPGFIHGGVIAGLLEMSCYEALAHEFRGTGLPKVKPINIAVDYLRGGLMTETHALAQIVRIGKRVANASALCWQDDRSKPIATARMHILIDRQG</sequence>
<dbReference type="CDD" id="cd03443">
    <property type="entry name" value="PaaI_thioesterase"/>
    <property type="match status" value="1"/>
</dbReference>
<dbReference type="STRING" id="439228.SAMN06295920_101400"/>
<organism evidence="2 3">
    <name type="scientific">Rhizorhabdus histidinilytica</name>
    <dbReference type="NCBI Taxonomy" id="439228"/>
    <lineage>
        <taxon>Bacteria</taxon>
        <taxon>Pseudomonadati</taxon>
        <taxon>Pseudomonadota</taxon>
        <taxon>Alphaproteobacteria</taxon>
        <taxon>Sphingomonadales</taxon>
        <taxon>Sphingomonadaceae</taxon>
        <taxon>Rhizorhabdus</taxon>
    </lineage>
</organism>
<dbReference type="OrthoDB" id="9813158at2"/>
<name>A0A1T4ZZ82_9SPHN</name>
<keyword evidence="3" id="KW-1185">Reference proteome</keyword>
<accession>A0A1T4ZZ82</accession>